<dbReference type="NCBIfam" id="TIGR02027">
    <property type="entry name" value="rpoA"/>
    <property type="match status" value="1"/>
</dbReference>
<dbReference type="SUPFAM" id="SSF56553">
    <property type="entry name" value="Insert subdomain of RNA polymerase alpha subunit"/>
    <property type="match status" value="1"/>
</dbReference>
<dbReference type="CDD" id="cd06928">
    <property type="entry name" value="RNAP_alpha_NTD"/>
    <property type="match status" value="1"/>
</dbReference>
<comment type="domain">
    <text evidence="8">The N-terminal domain is essential for RNAP assembly and basal transcription, whereas the C-terminal domain is involved in interaction with transcriptional regulators and with upstream promoter elements.</text>
</comment>
<accession>A0A191T5Q4</accession>
<dbReference type="SUPFAM" id="SSF55257">
    <property type="entry name" value="RBP11-like subunits of RNA polymerase"/>
    <property type="match status" value="1"/>
</dbReference>
<dbReference type="SMART" id="SM00662">
    <property type="entry name" value="RPOLD"/>
    <property type="match status" value="1"/>
</dbReference>
<dbReference type="GO" id="GO:0006351">
    <property type="term" value="P:DNA-templated transcription"/>
    <property type="evidence" value="ECO:0007669"/>
    <property type="project" value="UniProtKB-UniRule"/>
</dbReference>
<feature type="region of interest" description="Alpha C-terminal domain (alpha-CTD)" evidence="8">
    <location>
        <begin position="264"/>
        <end position="333"/>
    </location>
</feature>
<keyword evidence="10" id="KW-0150">Chloroplast</keyword>
<dbReference type="GO" id="GO:0003899">
    <property type="term" value="F:DNA-directed RNA polymerase activity"/>
    <property type="evidence" value="ECO:0007669"/>
    <property type="project" value="UniProtKB-UniRule"/>
</dbReference>
<proteinExistence type="inferred from homology"/>
<gene>
    <name evidence="8 10" type="primary">rpoA</name>
</gene>
<comment type="subcellular location">
    <subcellularLocation>
        <location evidence="8">Plastid</location>
        <location evidence="8">Chloroplast</location>
    </subcellularLocation>
</comment>
<dbReference type="InterPro" id="IPR036603">
    <property type="entry name" value="RBP11-like"/>
</dbReference>
<geneLocation type="chloroplast" evidence="10"/>
<dbReference type="GO" id="GO:0003677">
    <property type="term" value="F:DNA binding"/>
    <property type="evidence" value="ECO:0007669"/>
    <property type="project" value="UniProtKB-UniRule"/>
</dbReference>
<evidence type="ECO:0000256" key="6">
    <source>
        <dbReference type="ARBA" id="ARBA00023163"/>
    </source>
</evidence>
<evidence type="ECO:0000256" key="2">
    <source>
        <dbReference type="ARBA" id="ARBA00007123"/>
    </source>
</evidence>
<evidence type="ECO:0000256" key="5">
    <source>
        <dbReference type="ARBA" id="ARBA00022695"/>
    </source>
</evidence>
<dbReference type="GO" id="GO:0009507">
    <property type="term" value="C:chloroplast"/>
    <property type="evidence" value="ECO:0007669"/>
    <property type="project" value="UniProtKB-SubCell"/>
</dbReference>
<dbReference type="EC" id="2.7.7.6" evidence="8"/>
<dbReference type="GeneID" id="27985131"/>
<evidence type="ECO:0000256" key="1">
    <source>
        <dbReference type="ARBA" id="ARBA00004026"/>
    </source>
</evidence>
<evidence type="ECO:0000259" key="9">
    <source>
        <dbReference type="SMART" id="SM00662"/>
    </source>
</evidence>
<dbReference type="InterPro" id="IPR011262">
    <property type="entry name" value="DNA-dir_RNA_pol_insert"/>
</dbReference>
<comment type="catalytic activity">
    <reaction evidence="7 8">
        <text>RNA(n) + a ribonucleoside 5'-triphosphate = RNA(n+1) + diphosphate</text>
        <dbReference type="Rhea" id="RHEA:21248"/>
        <dbReference type="Rhea" id="RHEA-COMP:14527"/>
        <dbReference type="Rhea" id="RHEA-COMP:17342"/>
        <dbReference type="ChEBI" id="CHEBI:33019"/>
        <dbReference type="ChEBI" id="CHEBI:61557"/>
        <dbReference type="ChEBI" id="CHEBI:140395"/>
        <dbReference type="EC" id="2.7.7.6"/>
    </reaction>
</comment>
<feature type="region of interest" description="Alpha N-terminal domain (alpha-NTD)" evidence="8">
    <location>
        <begin position="1"/>
        <end position="254"/>
    </location>
</feature>
<sequence>MIQNTSNLRDLKPQWRCLEYKIEHKRLHYGRFIISPLSVGQAVTVGLALRRILLSEIESICITSAKFNNIIHEYLTPLGFNESIHDILLNFKEIILQGDCLDNQIATISVCGPKKITTADLVLPPSIKIIDNEQHLINLTKAICLDIELTIEKGRGYKIKNDCPSVKGLFTVDAVFMPVKNVNYSIHVFDDDNITREMLILEIWTNGSLTPHEALKEASHKLLNIFSPFLYPEYTEKVQTTKFKISNISSIIDKTYSEDTKDKVSKDNLFKQVFIDQLELPARAYNSLKKVNVNTVYDLTQYSYDDLLKIKNFGKRSAQRVMESLKIRFGLEL</sequence>
<comment type="subunit">
    <text evidence="8">In plastids the minimal PEP RNA polymerase catalytic core is composed of four subunits: alpha, beta, beta', and beta''. When a (nuclear-encoded) sigma factor is associated with the core the holoenzyme is formed, which can initiate transcription.</text>
</comment>
<evidence type="ECO:0000313" key="10">
    <source>
        <dbReference type="EMBL" id="ANI25707.1"/>
    </source>
</evidence>
<dbReference type="Pfam" id="PF03118">
    <property type="entry name" value="RNA_pol_A_CTD"/>
    <property type="match status" value="1"/>
</dbReference>
<dbReference type="GO" id="GO:0000428">
    <property type="term" value="C:DNA-directed RNA polymerase complex"/>
    <property type="evidence" value="ECO:0007669"/>
    <property type="project" value="UniProtKB-KW"/>
</dbReference>
<comment type="function">
    <text evidence="1 8">DNA-dependent RNA polymerase catalyzes the transcription of DNA into RNA using the four ribonucleoside triphosphates as substrates.</text>
</comment>
<dbReference type="RefSeq" id="YP_009258655.1">
    <property type="nucleotide sequence ID" value="NC_030358.1"/>
</dbReference>
<dbReference type="InterPro" id="IPR011773">
    <property type="entry name" value="DNA-dir_RpoA"/>
</dbReference>
<dbReference type="InterPro" id="IPR036643">
    <property type="entry name" value="RNApol_insert_sf"/>
</dbReference>
<keyword evidence="6 8" id="KW-0804">Transcription</keyword>
<dbReference type="Gene3D" id="3.30.1360.10">
    <property type="entry name" value="RNA polymerase, RBP11-like subunit"/>
    <property type="match status" value="1"/>
</dbReference>
<dbReference type="Pfam" id="PF01193">
    <property type="entry name" value="RNA_pol_L"/>
    <property type="match status" value="1"/>
</dbReference>
<dbReference type="GO" id="GO:0046983">
    <property type="term" value="F:protein dimerization activity"/>
    <property type="evidence" value="ECO:0007669"/>
    <property type="project" value="InterPro"/>
</dbReference>
<feature type="domain" description="DNA-directed RNA polymerase RpoA/D/Rpb3-type" evidence="9">
    <location>
        <begin position="29"/>
        <end position="232"/>
    </location>
</feature>
<evidence type="ECO:0000256" key="7">
    <source>
        <dbReference type="ARBA" id="ARBA00048552"/>
    </source>
</evidence>
<name>A0A191T5Q4_COLSC</name>
<dbReference type="AlphaFoldDB" id="A0A191T5Q4"/>
<dbReference type="Gene3D" id="1.10.150.20">
    <property type="entry name" value="5' to 3' exonuclease, C-terminal subdomain"/>
    <property type="match status" value="1"/>
</dbReference>
<dbReference type="HAMAP" id="MF_00059">
    <property type="entry name" value="RNApol_bact_RpoA"/>
    <property type="match status" value="1"/>
</dbReference>
<dbReference type="SUPFAM" id="SSF47789">
    <property type="entry name" value="C-terminal domain of RNA polymerase alpha subunit"/>
    <property type="match status" value="1"/>
</dbReference>
<evidence type="ECO:0000256" key="4">
    <source>
        <dbReference type="ARBA" id="ARBA00022679"/>
    </source>
</evidence>
<reference evidence="10" key="1">
    <citation type="journal article" date="2016" name="Front. Plant Sci.">
        <title>Comparative Chloroplast Genome Analyses of Streptophyte Green Algae Uncover Major Structural Alterations in the Klebsormidiophyceae, Coleochaetophyceae and Zygnematophyceae.</title>
        <authorList>
            <person name="Lemieux C."/>
            <person name="Otis C."/>
            <person name="Turmel M."/>
        </authorList>
    </citation>
    <scope>NUCLEOTIDE SEQUENCE</scope>
</reference>
<evidence type="ECO:0000256" key="3">
    <source>
        <dbReference type="ARBA" id="ARBA00022478"/>
    </source>
</evidence>
<keyword evidence="5 8" id="KW-0548">Nucleotidyltransferase</keyword>
<comment type="similarity">
    <text evidence="2 8">Belongs to the RNA polymerase alpha chain family.</text>
</comment>
<dbReference type="EMBL" id="KU646493">
    <property type="protein sequence ID" value="ANI25707.1"/>
    <property type="molecule type" value="Genomic_DNA"/>
</dbReference>
<keyword evidence="3 8" id="KW-0240">DNA-directed RNA polymerase</keyword>
<evidence type="ECO:0000256" key="8">
    <source>
        <dbReference type="HAMAP-Rule" id="MF_00059"/>
    </source>
</evidence>
<protein>
    <recommendedName>
        <fullName evidence="8">DNA-directed RNA polymerase subunit alpha</fullName>
        <shortName evidence="8">PEP</shortName>
        <ecNumber evidence="8">2.7.7.6</ecNumber>
    </recommendedName>
    <alternativeName>
        <fullName evidence="8">Plastid-encoded RNA polymerase subunit alpha</fullName>
        <shortName evidence="8">RNA polymerase subunit alpha</shortName>
    </alternativeName>
</protein>
<dbReference type="InterPro" id="IPR011263">
    <property type="entry name" value="DNA-dir_RNA_pol_RpoA/D/Rpb3"/>
</dbReference>
<keyword evidence="4 8" id="KW-0808">Transferase</keyword>
<dbReference type="InterPro" id="IPR011260">
    <property type="entry name" value="RNAP_asu_C"/>
</dbReference>
<dbReference type="Pfam" id="PF01000">
    <property type="entry name" value="RNA_pol_A_bac"/>
    <property type="match status" value="1"/>
</dbReference>
<dbReference type="Gene3D" id="2.170.120.12">
    <property type="entry name" value="DNA-directed RNA polymerase, insert domain"/>
    <property type="match status" value="1"/>
</dbReference>
<keyword evidence="10" id="KW-0934">Plastid</keyword>
<organism evidence="10">
    <name type="scientific">Coleochaete scutata</name>
    <dbReference type="NCBI Taxonomy" id="3125"/>
    <lineage>
        <taxon>Eukaryota</taxon>
        <taxon>Viridiplantae</taxon>
        <taxon>Streptophyta</taxon>
        <taxon>Coleochaetophyceae</taxon>
        <taxon>Coleochaetales</taxon>
        <taxon>Coleochaetaceae</taxon>
        <taxon>Coleochaete</taxon>
    </lineage>
</organism>